<name>A0A1J8R9I2_9AGAM</name>
<organism evidence="2 3">
    <name type="scientific">Rhizopogon vesiculosus</name>
    <dbReference type="NCBI Taxonomy" id="180088"/>
    <lineage>
        <taxon>Eukaryota</taxon>
        <taxon>Fungi</taxon>
        <taxon>Dikarya</taxon>
        <taxon>Basidiomycota</taxon>
        <taxon>Agaricomycotina</taxon>
        <taxon>Agaricomycetes</taxon>
        <taxon>Agaricomycetidae</taxon>
        <taxon>Boletales</taxon>
        <taxon>Suillineae</taxon>
        <taxon>Rhizopogonaceae</taxon>
        <taxon>Rhizopogon</taxon>
    </lineage>
</organism>
<evidence type="ECO:0000313" key="3">
    <source>
        <dbReference type="Proteomes" id="UP000183567"/>
    </source>
</evidence>
<feature type="compositionally biased region" description="Polar residues" evidence="1">
    <location>
        <begin position="185"/>
        <end position="194"/>
    </location>
</feature>
<keyword evidence="3" id="KW-1185">Reference proteome</keyword>
<sequence length="194" mass="21256">MFWNTPATSARTLRFTDKLMDEEVDINDVSVMSFTSPVSRPRSVLSSLGLPVDEDSFDNGLPVDEDSFDNCERGTRPDESVMPDPPDKEVVAEECNEQVPILAESHTPSETETPLPAHPELPIHAAVPPGSARKPKVRMNSEIERIVTKIWSTVGEIIMPGHPFDPTGSVSGGSKPPRAKETLYVRSNLSSPLH</sequence>
<evidence type="ECO:0000256" key="1">
    <source>
        <dbReference type="SAM" id="MobiDB-lite"/>
    </source>
</evidence>
<proteinExistence type="predicted"/>
<feature type="region of interest" description="Disordered" evidence="1">
    <location>
        <begin position="162"/>
        <end position="194"/>
    </location>
</feature>
<accession>A0A1J8R9I2</accession>
<dbReference type="STRING" id="180088.A0A1J8R9I2"/>
<evidence type="ECO:0000313" key="2">
    <source>
        <dbReference type="EMBL" id="OJA18410.1"/>
    </source>
</evidence>
<protein>
    <submittedName>
        <fullName evidence="2">Uncharacterized protein</fullName>
    </submittedName>
</protein>
<dbReference type="AlphaFoldDB" id="A0A1J8R9I2"/>
<dbReference type="Proteomes" id="UP000183567">
    <property type="component" value="Unassembled WGS sequence"/>
</dbReference>
<reference evidence="2 3" key="1">
    <citation type="submission" date="2016-03" db="EMBL/GenBank/DDBJ databases">
        <title>Comparative genomics of the ectomycorrhizal sister species Rhizopogon vinicolor and Rhizopogon vesiculosus (Basidiomycota: Boletales) reveals a divergence of the mating type B locus.</title>
        <authorList>
            <person name="Mujic A.B."/>
            <person name="Kuo A."/>
            <person name="Tritt A."/>
            <person name="Lipzen A."/>
            <person name="Chen C."/>
            <person name="Johnson J."/>
            <person name="Sharma A."/>
            <person name="Barry K."/>
            <person name="Grigoriev I.V."/>
            <person name="Spatafora J.W."/>
        </authorList>
    </citation>
    <scope>NUCLEOTIDE SEQUENCE [LARGE SCALE GENOMIC DNA]</scope>
    <source>
        <strain evidence="2 3">AM-OR11-056</strain>
    </source>
</reference>
<gene>
    <name evidence="2" type="ORF">AZE42_06387</name>
</gene>
<dbReference type="OrthoDB" id="3262547at2759"/>
<comment type="caution">
    <text evidence="2">The sequence shown here is derived from an EMBL/GenBank/DDBJ whole genome shotgun (WGS) entry which is preliminary data.</text>
</comment>
<dbReference type="EMBL" id="LVVM01001513">
    <property type="protein sequence ID" value="OJA18410.1"/>
    <property type="molecule type" value="Genomic_DNA"/>
</dbReference>